<sequence>MNKLEVLIEALKFYADERNYLQEYSYNSDEYMESVVVHDGGDIAREVLERLEIEDDSF</sequence>
<evidence type="ECO:0008006" key="3">
    <source>
        <dbReference type="Google" id="ProtNLM"/>
    </source>
</evidence>
<dbReference type="Proteomes" id="UP000251431">
    <property type="component" value="Unassembled WGS sequence"/>
</dbReference>
<evidence type="ECO:0000313" key="1">
    <source>
        <dbReference type="EMBL" id="SPU37936.1"/>
    </source>
</evidence>
<reference evidence="1 2" key="1">
    <citation type="submission" date="2018-06" db="EMBL/GenBank/DDBJ databases">
        <authorList>
            <consortium name="Pathogen Informatics"/>
            <person name="Doyle S."/>
        </authorList>
    </citation>
    <scope>NUCLEOTIDE SEQUENCE [LARGE SCALE GENOMIC DNA]</scope>
    <source>
        <strain evidence="1 2">NCTC7582</strain>
    </source>
</reference>
<dbReference type="AlphaFoldDB" id="A0A2X1BTC6"/>
<proteinExistence type="predicted"/>
<dbReference type="RefSeq" id="WP_181574695.1">
    <property type="nucleotide sequence ID" value="NZ_UAQE01000004.1"/>
</dbReference>
<gene>
    <name evidence="1" type="ORF">NCTC7582_03880</name>
</gene>
<accession>A0A2X1BTC6</accession>
<name>A0A2X1BTC6_9BACI</name>
<protein>
    <recommendedName>
        <fullName evidence="3">Phage protein</fullName>
    </recommendedName>
</protein>
<dbReference type="EMBL" id="UAQE01000004">
    <property type="protein sequence ID" value="SPU37936.1"/>
    <property type="molecule type" value="Genomic_DNA"/>
</dbReference>
<evidence type="ECO:0000313" key="2">
    <source>
        <dbReference type="Proteomes" id="UP000251431"/>
    </source>
</evidence>
<organism evidence="1 2">
    <name type="scientific">Lysinibacillus capsici</name>
    <dbReference type="NCBI Taxonomy" id="2115968"/>
    <lineage>
        <taxon>Bacteria</taxon>
        <taxon>Bacillati</taxon>
        <taxon>Bacillota</taxon>
        <taxon>Bacilli</taxon>
        <taxon>Bacillales</taxon>
        <taxon>Bacillaceae</taxon>
        <taxon>Lysinibacillus</taxon>
    </lineage>
</organism>